<dbReference type="KEGG" id="dpl:KGM_214483A"/>
<dbReference type="AlphaFoldDB" id="A0A212FL23"/>
<reference evidence="1 2" key="1">
    <citation type="journal article" date="2011" name="Cell">
        <title>The monarch butterfly genome yields insights into long-distance migration.</title>
        <authorList>
            <person name="Zhan S."/>
            <person name="Merlin C."/>
            <person name="Boore J.L."/>
            <person name="Reppert S.M."/>
        </authorList>
    </citation>
    <scope>NUCLEOTIDE SEQUENCE [LARGE SCALE GENOMIC DNA]</scope>
    <source>
        <strain evidence="1">F-2</strain>
    </source>
</reference>
<dbReference type="Proteomes" id="UP000007151">
    <property type="component" value="Unassembled WGS sequence"/>
</dbReference>
<gene>
    <name evidence="1" type="ORF">KGM_214483A</name>
</gene>
<comment type="caution">
    <text evidence="1">The sequence shown here is derived from an EMBL/GenBank/DDBJ whole genome shotgun (WGS) entry which is preliminary data.</text>
</comment>
<organism evidence="1 2">
    <name type="scientific">Danaus plexippus plexippus</name>
    <dbReference type="NCBI Taxonomy" id="278856"/>
    <lineage>
        <taxon>Eukaryota</taxon>
        <taxon>Metazoa</taxon>
        <taxon>Ecdysozoa</taxon>
        <taxon>Arthropoda</taxon>
        <taxon>Hexapoda</taxon>
        <taxon>Insecta</taxon>
        <taxon>Pterygota</taxon>
        <taxon>Neoptera</taxon>
        <taxon>Endopterygota</taxon>
        <taxon>Lepidoptera</taxon>
        <taxon>Glossata</taxon>
        <taxon>Ditrysia</taxon>
        <taxon>Papilionoidea</taxon>
        <taxon>Nymphalidae</taxon>
        <taxon>Danainae</taxon>
        <taxon>Danaini</taxon>
        <taxon>Danaina</taxon>
        <taxon>Danaus</taxon>
        <taxon>Danaus</taxon>
    </lineage>
</organism>
<protein>
    <submittedName>
        <fullName evidence="1">Trypsin</fullName>
    </submittedName>
</protein>
<dbReference type="InParanoid" id="A0A212FL23"/>
<dbReference type="EMBL" id="AGBW02007905">
    <property type="protein sequence ID" value="OWR54437.1"/>
    <property type="molecule type" value="Genomic_DNA"/>
</dbReference>
<accession>A0A212FL23</accession>
<feature type="non-terminal residue" evidence="1">
    <location>
        <position position="88"/>
    </location>
</feature>
<evidence type="ECO:0000313" key="2">
    <source>
        <dbReference type="Proteomes" id="UP000007151"/>
    </source>
</evidence>
<sequence length="88" mass="10290">MVRAGVSLVKRMSAYRVWRWQRKKIRYLSLKLDGRWRIEGHSSLLAPKHGNTAVSFGRRLLNIPGSQKRCRRLHACIVRRMALYGDSI</sequence>
<name>A0A212FL23_DANPL</name>
<keyword evidence="2" id="KW-1185">Reference proteome</keyword>
<proteinExistence type="predicted"/>
<evidence type="ECO:0000313" key="1">
    <source>
        <dbReference type="EMBL" id="OWR54437.1"/>
    </source>
</evidence>